<feature type="active site" description="Tele-AMP-histidine intermediate" evidence="1">
    <location>
        <position position="98"/>
    </location>
</feature>
<dbReference type="GO" id="GO:0003824">
    <property type="term" value="F:catalytic activity"/>
    <property type="evidence" value="ECO:0007669"/>
    <property type="project" value="InterPro"/>
</dbReference>
<dbReference type="Gene3D" id="3.30.428.10">
    <property type="entry name" value="HIT-like"/>
    <property type="match status" value="1"/>
</dbReference>
<feature type="short sequence motif" description="Histidine triad motif" evidence="2 3">
    <location>
        <begin position="96"/>
        <end position="100"/>
    </location>
</feature>
<dbReference type="HOGENOM" id="CLU_056776_8_1_9"/>
<reference evidence="5 6" key="2">
    <citation type="journal article" date="2010" name="Stand. Genomic Sci.">
        <title>Complete genome sequence of Syntrophothermus lipocalidus type strain (TGB-C1).</title>
        <authorList>
            <person name="Djao O.D."/>
            <person name="Zhang X."/>
            <person name="Lucas S."/>
            <person name="Lapidus A."/>
            <person name="Del Rio T.G."/>
            <person name="Nolan M."/>
            <person name="Tice H."/>
            <person name="Cheng J.F."/>
            <person name="Han C."/>
            <person name="Tapia R."/>
            <person name="Goodwin L."/>
            <person name="Pitluck S."/>
            <person name="Liolios K."/>
            <person name="Ivanova N."/>
            <person name="Mavromatis K."/>
            <person name="Mikhailova N."/>
            <person name="Ovchinnikova G."/>
            <person name="Pati A."/>
            <person name="Brambilla E."/>
            <person name="Chen A."/>
            <person name="Palaniappan K."/>
            <person name="Land M."/>
            <person name="Hauser L."/>
            <person name="Chang Y.J."/>
            <person name="Jeffries C.D."/>
            <person name="Rohde M."/>
            <person name="Sikorski J."/>
            <person name="Spring S."/>
            <person name="Goker M."/>
            <person name="Detter J.C."/>
            <person name="Woyke T."/>
            <person name="Bristow J."/>
            <person name="Eisen J.A."/>
            <person name="Markowitz V."/>
            <person name="Hugenholtz P."/>
            <person name="Kyrpides N.C."/>
            <person name="Klenk H.P."/>
        </authorList>
    </citation>
    <scope>NUCLEOTIDE SEQUENCE [LARGE SCALE GENOMIC DNA]</scope>
    <source>
        <strain evidence="6">DSM 12680 / TGB-C1</strain>
    </source>
</reference>
<proteinExistence type="predicted"/>
<dbReference type="Pfam" id="PF01230">
    <property type="entry name" value="HIT"/>
    <property type="match status" value="1"/>
</dbReference>
<dbReference type="InterPro" id="IPR036265">
    <property type="entry name" value="HIT-like_sf"/>
</dbReference>
<dbReference type="SUPFAM" id="SSF54197">
    <property type="entry name" value="HIT-like"/>
    <property type="match status" value="1"/>
</dbReference>
<dbReference type="KEGG" id="slp:Slip_1645"/>
<sequence>MENCLFCRIAAGEIESNKVYEDERVLAIHDINPVAPVHILLIPKEHISSLHEVDESHTELMGYVQVIAARLARELGLEGFRVVNNSGATAGQSVFHIHYHLLGGRDFRWPPG</sequence>
<dbReference type="AlphaFoldDB" id="D7CNW9"/>
<feature type="domain" description="HIT" evidence="4">
    <location>
        <begin position="5"/>
        <end position="112"/>
    </location>
</feature>
<dbReference type="PRINTS" id="PR00332">
    <property type="entry name" value="HISTRIAD"/>
</dbReference>
<evidence type="ECO:0000313" key="6">
    <source>
        <dbReference type="Proteomes" id="UP000000378"/>
    </source>
</evidence>
<dbReference type="STRING" id="643648.Slip_1645"/>
<dbReference type="EMBL" id="CP002048">
    <property type="protein sequence ID" value="ADI02404.1"/>
    <property type="molecule type" value="Genomic_DNA"/>
</dbReference>
<name>D7CNW9_SYNLT</name>
<evidence type="ECO:0000259" key="4">
    <source>
        <dbReference type="PROSITE" id="PS51084"/>
    </source>
</evidence>
<dbReference type="PROSITE" id="PS51084">
    <property type="entry name" value="HIT_2"/>
    <property type="match status" value="1"/>
</dbReference>
<evidence type="ECO:0000256" key="3">
    <source>
        <dbReference type="PROSITE-ProRule" id="PRU00464"/>
    </source>
</evidence>
<reference evidence="6" key="1">
    <citation type="journal article" date="2010" name="Stand. Genomic Sci.">
        <title>Complete genome sequence of Syntrophothermus lipocalidus type strain (TGB-C1T).</title>
        <authorList>
            <consortium name="US DOE Joint Genome Institute (JGI-PGF)"/>
            <person name="Djao O."/>
            <person name="Zhang X."/>
            <person name="Lucas S."/>
            <person name="Lapidus A."/>
            <person name="Glavina Del Rio T."/>
            <person name="Nolan M."/>
            <person name="Tice H."/>
            <person name="Cheng J."/>
            <person name="Han C."/>
            <person name="Tapia R."/>
            <person name="Goodwin L."/>
            <person name="Pitluck S."/>
            <person name="Liolios K."/>
            <person name="Ivanova N."/>
            <person name="Mavromatis K."/>
            <person name="Mikhailova N."/>
            <person name="Ovchinnikova G."/>
            <person name="Pati A."/>
            <person name="Brambilla E."/>
            <person name="Chen A."/>
            <person name="Palaniappan K."/>
            <person name="Land M."/>
            <person name="Hauser L."/>
            <person name="Chang Y."/>
            <person name="Jeffries C."/>
            <person name="Rohde M."/>
            <person name="Sikorski J."/>
            <person name="Spring S."/>
            <person name="Goker M."/>
            <person name="Detter J."/>
            <person name="Woyke T."/>
            <person name="Bristow J."/>
            <person name="Eisen J."/>
            <person name="Markowitz V."/>
            <person name="Hugenholtz P."/>
            <person name="Kyrpides N."/>
            <person name="Klenk H."/>
        </authorList>
    </citation>
    <scope>NUCLEOTIDE SEQUENCE [LARGE SCALE GENOMIC DNA]</scope>
    <source>
        <strain evidence="6">DSM 12680 / TGB-C1</strain>
    </source>
</reference>
<dbReference type="InterPro" id="IPR001310">
    <property type="entry name" value="Histidine_triad_HIT"/>
</dbReference>
<protein>
    <submittedName>
        <fullName evidence="5">Histidine triad (HIT) protein</fullName>
    </submittedName>
</protein>
<evidence type="ECO:0000256" key="1">
    <source>
        <dbReference type="PIRSR" id="PIRSR601310-1"/>
    </source>
</evidence>
<evidence type="ECO:0000313" key="5">
    <source>
        <dbReference type="EMBL" id="ADI02404.1"/>
    </source>
</evidence>
<dbReference type="RefSeq" id="WP_013175806.1">
    <property type="nucleotide sequence ID" value="NC_014220.1"/>
</dbReference>
<accession>D7CNW9</accession>
<keyword evidence="6" id="KW-1185">Reference proteome</keyword>
<gene>
    <name evidence="5" type="ordered locus">Slip_1645</name>
</gene>
<dbReference type="eggNOG" id="COG0537">
    <property type="taxonomic scope" value="Bacteria"/>
</dbReference>
<dbReference type="Proteomes" id="UP000000378">
    <property type="component" value="Chromosome"/>
</dbReference>
<dbReference type="CDD" id="cd01276">
    <property type="entry name" value="PKCI_related"/>
    <property type="match status" value="1"/>
</dbReference>
<dbReference type="InterPro" id="IPR011146">
    <property type="entry name" value="HIT-like"/>
</dbReference>
<dbReference type="OrthoDB" id="9784774at2"/>
<organism evidence="5 6">
    <name type="scientific">Syntrophothermus lipocalidus (strain DSM 12680 / TGB-C1)</name>
    <dbReference type="NCBI Taxonomy" id="643648"/>
    <lineage>
        <taxon>Bacteria</taxon>
        <taxon>Bacillati</taxon>
        <taxon>Bacillota</taxon>
        <taxon>Clostridia</taxon>
        <taxon>Eubacteriales</taxon>
        <taxon>Syntrophomonadaceae</taxon>
        <taxon>Syntrophothermus</taxon>
    </lineage>
</organism>
<evidence type="ECO:0000256" key="2">
    <source>
        <dbReference type="PIRSR" id="PIRSR601310-3"/>
    </source>
</evidence>
<dbReference type="PANTHER" id="PTHR23089">
    <property type="entry name" value="HISTIDINE TRIAD HIT PROTEIN"/>
    <property type="match status" value="1"/>
</dbReference>